<sequence>MTRVQLREDGNQVIIIETEPDDKCELCGKIDELRPYGPNGERICFDCGMKDEKTTAKRFGHIIFGDEHDPVFLLYHG</sequence>
<dbReference type="EMBL" id="MT144786">
    <property type="protein sequence ID" value="QJH99396.1"/>
    <property type="molecule type" value="Genomic_DNA"/>
</dbReference>
<name>A0A6M3XNJ5_9ZZZZ</name>
<proteinExistence type="predicted"/>
<organism evidence="1">
    <name type="scientific">viral metagenome</name>
    <dbReference type="NCBI Taxonomy" id="1070528"/>
    <lineage>
        <taxon>unclassified sequences</taxon>
        <taxon>metagenomes</taxon>
        <taxon>organismal metagenomes</taxon>
    </lineage>
</organism>
<evidence type="ECO:0000313" key="1">
    <source>
        <dbReference type="EMBL" id="QJH99396.1"/>
    </source>
</evidence>
<gene>
    <name evidence="1" type="ORF">TM448B01577_0015</name>
</gene>
<reference evidence="1" key="1">
    <citation type="submission" date="2020-03" db="EMBL/GenBank/DDBJ databases">
        <title>The deep terrestrial virosphere.</title>
        <authorList>
            <person name="Holmfeldt K."/>
            <person name="Nilsson E."/>
            <person name="Simone D."/>
            <person name="Lopez-Fernandez M."/>
            <person name="Wu X."/>
            <person name="de Brujin I."/>
            <person name="Lundin D."/>
            <person name="Andersson A."/>
            <person name="Bertilsson S."/>
            <person name="Dopson M."/>
        </authorList>
    </citation>
    <scope>NUCLEOTIDE SEQUENCE</scope>
    <source>
        <strain evidence="1">TM448B01577</strain>
    </source>
</reference>
<protein>
    <submittedName>
        <fullName evidence="1">Uncharacterized protein</fullName>
    </submittedName>
</protein>
<accession>A0A6M3XNJ5</accession>
<dbReference type="AlphaFoldDB" id="A0A6M3XNJ5"/>